<keyword evidence="3" id="KW-0498">Mitosis</keyword>
<comment type="subcellular location">
    <subcellularLocation>
        <location evidence="1">Nucleus</location>
    </subcellularLocation>
</comment>
<evidence type="ECO:0000256" key="3">
    <source>
        <dbReference type="ARBA" id="ARBA00022776"/>
    </source>
</evidence>
<feature type="domain" description="RecF/RecN/SMC N-terminal" evidence="6">
    <location>
        <begin position="28"/>
        <end position="113"/>
    </location>
</feature>
<reference evidence="7" key="1">
    <citation type="submission" date="2021-01" db="EMBL/GenBank/DDBJ databases">
        <authorList>
            <consortium name="Genoscope - CEA"/>
            <person name="William W."/>
        </authorList>
    </citation>
    <scope>NUCLEOTIDE SEQUENCE</scope>
</reference>
<evidence type="ECO:0000256" key="4">
    <source>
        <dbReference type="ARBA" id="ARBA00023242"/>
    </source>
</evidence>
<dbReference type="GO" id="GO:0008278">
    <property type="term" value="C:cohesin complex"/>
    <property type="evidence" value="ECO:0007669"/>
    <property type="project" value="TreeGrafter"/>
</dbReference>
<keyword evidence="4" id="KW-0539">Nucleus</keyword>
<gene>
    <name evidence="7" type="ORF">PSON_ATCC_30995.1.T1190053</name>
</gene>
<sequence>MENKEEPFEGGLIYTPNPPNKKYIFDNSEQLSGGEKAIASIALLLALNAAIDAPFILLDEVDARLDQDNADKLQKIVKLLSNQIQFILISHNPDVFAHSDSLVEVTIQHSKTTSEAFSLLL</sequence>
<protein>
    <recommendedName>
        <fullName evidence="6">RecF/RecN/SMC N-terminal domain-containing protein</fullName>
    </recommendedName>
</protein>
<dbReference type="GO" id="GO:0051301">
    <property type="term" value="P:cell division"/>
    <property type="evidence" value="ECO:0007669"/>
    <property type="project" value="UniProtKB-KW"/>
</dbReference>
<proteinExistence type="predicted"/>
<accession>A0A8S1QT77</accession>
<dbReference type="EMBL" id="CAJJDN010000119">
    <property type="protein sequence ID" value="CAD8118928.1"/>
    <property type="molecule type" value="Genomic_DNA"/>
</dbReference>
<keyword evidence="8" id="KW-1185">Reference proteome</keyword>
<dbReference type="InterPro" id="IPR003395">
    <property type="entry name" value="RecF/RecN/SMC_N"/>
</dbReference>
<evidence type="ECO:0000256" key="2">
    <source>
        <dbReference type="ARBA" id="ARBA00022618"/>
    </source>
</evidence>
<evidence type="ECO:0000259" key="6">
    <source>
        <dbReference type="Pfam" id="PF02463"/>
    </source>
</evidence>
<dbReference type="GO" id="GO:0005634">
    <property type="term" value="C:nucleus"/>
    <property type="evidence" value="ECO:0007669"/>
    <property type="project" value="UniProtKB-SubCell"/>
</dbReference>
<dbReference type="PANTHER" id="PTHR18937:SF12">
    <property type="entry name" value="STRUCTURAL MAINTENANCE OF CHROMOSOMES PROTEIN"/>
    <property type="match status" value="1"/>
</dbReference>
<dbReference type="Pfam" id="PF02463">
    <property type="entry name" value="SMC_N"/>
    <property type="match status" value="1"/>
</dbReference>
<dbReference type="Proteomes" id="UP000692954">
    <property type="component" value="Unassembled WGS sequence"/>
</dbReference>
<name>A0A8S1QT77_9CILI</name>
<evidence type="ECO:0000313" key="8">
    <source>
        <dbReference type="Proteomes" id="UP000692954"/>
    </source>
</evidence>
<dbReference type="AlphaFoldDB" id="A0A8S1QT77"/>
<dbReference type="GO" id="GO:0003677">
    <property type="term" value="F:DNA binding"/>
    <property type="evidence" value="ECO:0007669"/>
    <property type="project" value="TreeGrafter"/>
</dbReference>
<evidence type="ECO:0000256" key="5">
    <source>
        <dbReference type="ARBA" id="ARBA00023306"/>
    </source>
</evidence>
<keyword evidence="5" id="KW-0131">Cell cycle</keyword>
<dbReference type="PANTHER" id="PTHR18937">
    <property type="entry name" value="STRUCTURAL MAINTENANCE OF CHROMOSOMES SMC FAMILY MEMBER"/>
    <property type="match status" value="1"/>
</dbReference>
<keyword evidence="2" id="KW-0132">Cell division</keyword>
<dbReference type="GO" id="GO:0007062">
    <property type="term" value="P:sister chromatid cohesion"/>
    <property type="evidence" value="ECO:0007669"/>
    <property type="project" value="TreeGrafter"/>
</dbReference>
<evidence type="ECO:0000256" key="1">
    <source>
        <dbReference type="ARBA" id="ARBA00004123"/>
    </source>
</evidence>
<comment type="caution">
    <text evidence="7">The sequence shown here is derived from an EMBL/GenBank/DDBJ whole genome shotgun (WGS) entry which is preliminary data.</text>
</comment>
<evidence type="ECO:0000313" key="7">
    <source>
        <dbReference type="EMBL" id="CAD8118928.1"/>
    </source>
</evidence>
<dbReference type="OrthoDB" id="5575062at2759"/>
<organism evidence="7 8">
    <name type="scientific">Paramecium sonneborni</name>
    <dbReference type="NCBI Taxonomy" id="65129"/>
    <lineage>
        <taxon>Eukaryota</taxon>
        <taxon>Sar</taxon>
        <taxon>Alveolata</taxon>
        <taxon>Ciliophora</taxon>
        <taxon>Intramacronucleata</taxon>
        <taxon>Oligohymenophorea</taxon>
        <taxon>Peniculida</taxon>
        <taxon>Parameciidae</taxon>
        <taxon>Paramecium</taxon>
    </lineage>
</organism>